<keyword evidence="2" id="KW-0808">Transferase</keyword>
<keyword evidence="3" id="KW-1185">Reference proteome</keyword>
<dbReference type="InterPro" id="IPR046959">
    <property type="entry name" value="PRK1-6/SRF4-like"/>
</dbReference>
<dbReference type="PANTHER" id="PTHR48007:SF79">
    <property type="entry name" value="(WILD MALAYSIAN BANANA) HYPOTHETICAL PROTEIN"/>
    <property type="match status" value="1"/>
</dbReference>
<keyword evidence="1" id="KW-0472">Membrane</keyword>
<keyword evidence="1" id="KW-0812">Transmembrane</keyword>
<dbReference type="Gene3D" id="3.80.10.10">
    <property type="entry name" value="Ribonuclease Inhibitor"/>
    <property type="match status" value="1"/>
</dbReference>
<keyword evidence="2" id="KW-0418">Kinase</keyword>
<dbReference type="PROSITE" id="PS51450">
    <property type="entry name" value="LRR"/>
    <property type="match status" value="1"/>
</dbReference>
<keyword evidence="1" id="KW-1133">Transmembrane helix</keyword>
<comment type="caution">
    <text evidence="2">The sequence shown here is derived from an EMBL/GenBank/DDBJ whole genome shotgun (WGS) entry which is preliminary data.</text>
</comment>
<dbReference type="EMBL" id="CACTIH010009254">
    <property type="protein sequence ID" value="CAA3028459.1"/>
    <property type="molecule type" value="Genomic_DNA"/>
</dbReference>
<evidence type="ECO:0000313" key="3">
    <source>
        <dbReference type="Proteomes" id="UP000594638"/>
    </source>
</evidence>
<dbReference type="Proteomes" id="UP000594638">
    <property type="component" value="Unassembled WGS sequence"/>
</dbReference>
<reference evidence="2 3" key="1">
    <citation type="submission" date="2019-12" db="EMBL/GenBank/DDBJ databases">
        <authorList>
            <person name="Alioto T."/>
            <person name="Alioto T."/>
            <person name="Gomez Garrido J."/>
        </authorList>
    </citation>
    <scope>NUCLEOTIDE SEQUENCE [LARGE SCALE GENOMIC DNA]</scope>
</reference>
<dbReference type="InterPro" id="IPR032675">
    <property type="entry name" value="LRR_dom_sf"/>
</dbReference>
<dbReference type="AlphaFoldDB" id="A0A8S0VD63"/>
<evidence type="ECO:0000256" key="1">
    <source>
        <dbReference type="SAM" id="Phobius"/>
    </source>
</evidence>
<accession>A0A8S0VD63</accession>
<evidence type="ECO:0000313" key="2">
    <source>
        <dbReference type="EMBL" id="CAA3028459.1"/>
    </source>
</evidence>
<keyword evidence="2" id="KW-0675">Receptor</keyword>
<dbReference type="Gramene" id="OE9A016872T1">
    <property type="protein sequence ID" value="OE9A016872C1"/>
    <property type="gene ID" value="OE9A016872"/>
</dbReference>
<dbReference type="GO" id="GO:0016301">
    <property type="term" value="F:kinase activity"/>
    <property type="evidence" value="ECO:0007669"/>
    <property type="project" value="UniProtKB-KW"/>
</dbReference>
<protein>
    <submittedName>
        <fullName evidence="2">Probable inactive receptor kinase At2g26730</fullName>
    </submittedName>
</protein>
<dbReference type="InterPro" id="IPR001611">
    <property type="entry name" value="Leu-rich_rpt"/>
</dbReference>
<organism evidence="2 3">
    <name type="scientific">Olea europaea subsp. europaea</name>
    <dbReference type="NCBI Taxonomy" id="158383"/>
    <lineage>
        <taxon>Eukaryota</taxon>
        <taxon>Viridiplantae</taxon>
        <taxon>Streptophyta</taxon>
        <taxon>Embryophyta</taxon>
        <taxon>Tracheophyta</taxon>
        <taxon>Spermatophyta</taxon>
        <taxon>Magnoliopsida</taxon>
        <taxon>eudicotyledons</taxon>
        <taxon>Gunneridae</taxon>
        <taxon>Pentapetalae</taxon>
        <taxon>asterids</taxon>
        <taxon>lamiids</taxon>
        <taxon>Lamiales</taxon>
        <taxon>Oleaceae</taxon>
        <taxon>Oleeae</taxon>
        <taxon>Olea</taxon>
    </lineage>
</organism>
<gene>
    <name evidence="2" type="ORF">OLEA9_A016872</name>
</gene>
<sequence>MASLFEFLNLEELNVSNNNLSGSIPDVQGQFNASSFLGNLELCGKPLPSNCPPPQPPAEKKGSSIKMYLMYLGYALIALVLVSLIALKVIQRNKLKDKKEIAKKGLRTMPRKIRLVAARLVSRKEETYLSTR</sequence>
<feature type="transmembrane region" description="Helical" evidence="1">
    <location>
        <begin position="68"/>
        <end position="90"/>
    </location>
</feature>
<dbReference type="PANTHER" id="PTHR48007">
    <property type="entry name" value="LEUCINE-RICH REPEAT RECEPTOR-LIKE PROTEIN KINASE PXC1"/>
    <property type="match status" value="1"/>
</dbReference>
<proteinExistence type="predicted"/>
<name>A0A8S0VD63_OLEEU</name>